<feature type="transmembrane region" description="Helical" evidence="7">
    <location>
        <begin position="186"/>
        <end position="210"/>
    </location>
</feature>
<evidence type="ECO:0000256" key="1">
    <source>
        <dbReference type="ARBA" id="ARBA00004651"/>
    </source>
</evidence>
<dbReference type="CDD" id="cd00637">
    <property type="entry name" value="7tm_classA_rhodopsin-like"/>
    <property type="match status" value="1"/>
</dbReference>
<feature type="transmembrane region" description="Helical" evidence="7">
    <location>
        <begin position="272"/>
        <end position="291"/>
    </location>
</feature>
<keyword evidence="10" id="KW-1185">Reference proteome</keyword>
<evidence type="ECO:0000256" key="5">
    <source>
        <dbReference type="ARBA" id="ARBA00023136"/>
    </source>
</evidence>
<dbReference type="PROSITE" id="PS50262">
    <property type="entry name" value="G_PROTEIN_RECEP_F1_2"/>
    <property type="match status" value="1"/>
</dbReference>
<dbReference type="PANTHER" id="PTHR22750">
    <property type="entry name" value="G-PROTEIN COUPLED RECEPTOR"/>
    <property type="match status" value="1"/>
</dbReference>
<evidence type="ECO:0000256" key="7">
    <source>
        <dbReference type="SAM" id="Phobius"/>
    </source>
</evidence>
<keyword evidence="5 7" id="KW-0472">Membrane</keyword>
<evidence type="ECO:0000313" key="9">
    <source>
        <dbReference type="EMBL" id="CAH3018906.1"/>
    </source>
</evidence>
<feature type="transmembrane region" description="Helical" evidence="7">
    <location>
        <begin position="74"/>
        <end position="93"/>
    </location>
</feature>
<keyword evidence="2" id="KW-1003">Cell membrane</keyword>
<evidence type="ECO:0000313" key="10">
    <source>
        <dbReference type="Proteomes" id="UP001159427"/>
    </source>
</evidence>
<feature type="non-terminal residue" evidence="9">
    <location>
        <position position="345"/>
    </location>
</feature>
<dbReference type="Proteomes" id="UP001159427">
    <property type="component" value="Unassembled WGS sequence"/>
</dbReference>
<dbReference type="EMBL" id="CALNXI010000100">
    <property type="protein sequence ID" value="CAH3018906.1"/>
    <property type="molecule type" value="Genomic_DNA"/>
</dbReference>
<dbReference type="Gene3D" id="1.20.1070.10">
    <property type="entry name" value="Rhodopsin 7-helix transmembrane proteins"/>
    <property type="match status" value="1"/>
</dbReference>
<dbReference type="InterPro" id="IPR017452">
    <property type="entry name" value="GPCR_Rhodpsn_7TM"/>
</dbReference>
<feature type="region of interest" description="Disordered" evidence="6">
    <location>
        <begin position="320"/>
        <end position="345"/>
    </location>
</feature>
<keyword evidence="4 7" id="KW-1133">Transmembrane helix</keyword>
<feature type="transmembrane region" description="Helical" evidence="7">
    <location>
        <begin position="239"/>
        <end position="260"/>
    </location>
</feature>
<proteinExistence type="predicted"/>
<dbReference type="SUPFAM" id="SSF81321">
    <property type="entry name" value="Family A G protein-coupled receptor-like"/>
    <property type="match status" value="1"/>
</dbReference>
<organism evidence="9 10">
    <name type="scientific">Porites evermanni</name>
    <dbReference type="NCBI Taxonomy" id="104178"/>
    <lineage>
        <taxon>Eukaryota</taxon>
        <taxon>Metazoa</taxon>
        <taxon>Cnidaria</taxon>
        <taxon>Anthozoa</taxon>
        <taxon>Hexacorallia</taxon>
        <taxon>Scleractinia</taxon>
        <taxon>Fungiina</taxon>
        <taxon>Poritidae</taxon>
        <taxon>Porites</taxon>
    </lineage>
</organism>
<comment type="caution">
    <text evidence="9">The sequence shown here is derived from an EMBL/GenBank/DDBJ whole genome shotgun (WGS) entry which is preliminary data.</text>
</comment>
<evidence type="ECO:0000256" key="2">
    <source>
        <dbReference type="ARBA" id="ARBA00022475"/>
    </source>
</evidence>
<dbReference type="PRINTS" id="PR00237">
    <property type="entry name" value="GPCRRHODOPSN"/>
</dbReference>
<keyword evidence="3 7" id="KW-0812">Transmembrane</keyword>
<name>A0ABN8LSY5_9CNID</name>
<evidence type="ECO:0000256" key="4">
    <source>
        <dbReference type="ARBA" id="ARBA00022989"/>
    </source>
</evidence>
<accession>A0ABN8LSY5</accession>
<feature type="domain" description="G-protein coupled receptors family 1 profile" evidence="8">
    <location>
        <begin position="55"/>
        <end position="292"/>
    </location>
</feature>
<evidence type="ECO:0000259" key="8">
    <source>
        <dbReference type="PROSITE" id="PS50262"/>
    </source>
</evidence>
<protein>
    <recommendedName>
        <fullName evidence="8">G-protein coupled receptors family 1 profile domain-containing protein</fullName>
    </recommendedName>
</protein>
<reference evidence="9 10" key="1">
    <citation type="submission" date="2022-05" db="EMBL/GenBank/DDBJ databases">
        <authorList>
            <consortium name="Genoscope - CEA"/>
            <person name="William W."/>
        </authorList>
    </citation>
    <scope>NUCLEOTIDE SEQUENCE [LARGE SCALE GENOMIC DNA]</scope>
</reference>
<evidence type="ECO:0000256" key="3">
    <source>
        <dbReference type="ARBA" id="ARBA00022692"/>
    </source>
</evidence>
<gene>
    <name evidence="9" type="ORF">PEVE_00000214</name>
</gene>
<dbReference type="InterPro" id="IPR000276">
    <property type="entry name" value="GPCR_Rhodpsn"/>
</dbReference>
<sequence>MSYQDNYTSHLTGTLPYQRCLIPGLPEDTQHTIYDVTNFIFVPIVMLLAFLSFTSNFLVMAALIRVKSLRHPSLLLLGSLSITDILFAVYAFVEGLARYMYEAFCPEENGDLERGFVVLCNISTMGNLAFISKDRHLAVSKPWWYRAHVKRSSVLKQSSAIWFYSFFTSGMIFASSYFSIIHFPVLSLISLSYIISIVIMITSYVGIFIANKRHRRTMQQHRGQVSAILEQEKKLANTVGLIVITLFLTVLPGLILPVVLKLLGFSPTENIPFGPFFSFLLTLNGFLNPLLNYGRNEGVRRAVRGLVGCSCIVTHRVQPSTNNGRNQGSGTVNPTSNIAQNATNM</sequence>
<dbReference type="Pfam" id="PF00001">
    <property type="entry name" value="7tm_1"/>
    <property type="match status" value="1"/>
</dbReference>
<evidence type="ECO:0000256" key="6">
    <source>
        <dbReference type="SAM" id="MobiDB-lite"/>
    </source>
</evidence>
<feature type="transmembrane region" description="Helical" evidence="7">
    <location>
        <begin position="39"/>
        <end position="62"/>
    </location>
</feature>
<comment type="subcellular location">
    <subcellularLocation>
        <location evidence="1">Cell membrane</location>
        <topology evidence="1">Multi-pass membrane protein</topology>
    </subcellularLocation>
</comment>
<feature type="transmembrane region" description="Helical" evidence="7">
    <location>
        <begin position="160"/>
        <end position="180"/>
    </location>
</feature>